<evidence type="ECO:0000256" key="4">
    <source>
        <dbReference type="ARBA" id="ARBA00023163"/>
    </source>
</evidence>
<proteinExistence type="predicted"/>
<evidence type="ECO:0000259" key="5">
    <source>
        <dbReference type="PROSITE" id="PS51000"/>
    </source>
</evidence>
<evidence type="ECO:0000256" key="2">
    <source>
        <dbReference type="ARBA" id="ARBA00023015"/>
    </source>
</evidence>
<dbReference type="Gene3D" id="3.40.50.1360">
    <property type="match status" value="1"/>
</dbReference>
<dbReference type="RefSeq" id="WP_126021986.1">
    <property type="nucleotide sequence ID" value="NZ_RXFT01000004.1"/>
</dbReference>
<dbReference type="AlphaFoldDB" id="A0A3S1F0F9"/>
<dbReference type="InterPro" id="IPR036390">
    <property type="entry name" value="WH_DNA-bd_sf"/>
</dbReference>
<keyword evidence="4" id="KW-0804">Transcription</keyword>
<dbReference type="EMBL" id="RXFT01000004">
    <property type="protein sequence ID" value="RUR67833.1"/>
    <property type="molecule type" value="Genomic_DNA"/>
</dbReference>
<dbReference type="Proteomes" id="UP000281118">
    <property type="component" value="Unassembled WGS sequence"/>
</dbReference>
<dbReference type="Pfam" id="PF08220">
    <property type="entry name" value="HTH_DeoR"/>
    <property type="match status" value="1"/>
</dbReference>
<dbReference type="InterPro" id="IPR050313">
    <property type="entry name" value="Carb_Metab_HTH_regulators"/>
</dbReference>
<name>A0A3S1F0F9_9BURK</name>
<protein>
    <submittedName>
        <fullName evidence="6">DeoR family transcriptional regulator</fullName>
    </submittedName>
</protein>
<dbReference type="InterPro" id="IPR001034">
    <property type="entry name" value="DeoR_HTH"/>
</dbReference>
<dbReference type="SMART" id="SM00420">
    <property type="entry name" value="HTH_DEOR"/>
    <property type="match status" value="1"/>
</dbReference>
<evidence type="ECO:0000256" key="1">
    <source>
        <dbReference type="ARBA" id="ARBA00022491"/>
    </source>
</evidence>
<dbReference type="GO" id="GO:0003700">
    <property type="term" value="F:DNA-binding transcription factor activity"/>
    <property type="evidence" value="ECO:0007669"/>
    <property type="project" value="InterPro"/>
</dbReference>
<feature type="domain" description="HTH deoR-type" evidence="5">
    <location>
        <begin position="3"/>
        <end position="58"/>
    </location>
</feature>
<dbReference type="PANTHER" id="PTHR30363">
    <property type="entry name" value="HTH-TYPE TRANSCRIPTIONAL REGULATOR SRLR-RELATED"/>
    <property type="match status" value="1"/>
</dbReference>
<evidence type="ECO:0000313" key="7">
    <source>
        <dbReference type="Proteomes" id="UP000281118"/>
    </source>
</evidence>
<accession>A0A3S1F0F9</accession>
<dbReference type="InterPro" id="IPR018356">
    <property type="entry name" value="Tscrpt_reg_HTH_DeoR_CS"/>
</dbReference>
<dbReference type="PROSITE" id="PS51000">
    <property type="entry name" value="HTH_DEOR_2"/>
    <property type="match status" value="1"/>
</dbReference>
<dbReference type="InterPro" id="IPR014036">
    <property type="entry name" value="DeoR-like_C"/>
</dbReference>
<organism evidence="6 7">
    <name type="scientific">Variovorax guangxiensis</name>
    <dbReference type="NCBI Taxonomy" id="1775474"/>
    <lineage>
        <taxon>Bacteria</taxon>
        <taxon>Pseudomonadati</taxon>
        <taxon>Pseudomonadota</taxon>
        <taxon>Betaproteobacteria</taxon>
        <taxon>Burkholderiales</taxon>
        <taxon>Comamonadaceae</taxon>
        <taxon>Variovorax</taxon>
    </lineage>
</organism>
<dbReference type="SMART" id="SM01134">
    <property type="entry name" value="DeoRC"/>
    <property type="match status" value="1"/>
</dbReference>
<dbReference type="GO" id="GO:0003677">
    <property type="term" value="F:DNA binding"/>
    <property type="evidence" value="ECO:0007669"/>
    <property type="project" value="UniProtKB-KW"/>
</dbReference>
<dbReference type="PROSITE" id="PS00894">
    <property type="entry name" value="HTH_DEOR_1"/>
    <property type="match status" value="1"/>
</dbReference>
<reference evidence="6 7" key="1">
    <citation type="submission" date="2018-12" db="EMBL/GenBank/DDBJ databases">
        <title>The genome sequences of Variovorax guangxiensis DSM 27352.</title>
        <authorList>
            <person name="Gao J."/>
            <person name="Sun J."/>
        </authorList>
    </citation>
    <scope>NUCLEOTIDE SEQUENCE [LARGE SCALE GENOMIC DNA]</scope>
    <source>
        <strain evidence="6 7">DSM 27352</strain>
    </source>
</reference>
<keyword evidence="3" id="KW-0238">DNA-binding</keyword>
<dbReference type="PANTHER" id="PTHR30363:SF4">
    <property type="entry name" value="GLYCEROL-3-PHOSPHATE REGULON REPRESSOR"/>
    <property type="match status" value="1"/>
</dbReference>
<evidence type="ECO:0000313" key="6">
    <source>
        <dbReference type="EMBL" id="RUR67833.1"/>
    </source>
</evidence>
<comment type="caution">
    <text evidence="6">The sequence shown here is derived from an EMBL/GenBank/DDBJ whole genome shotgun (WGS) entry which is preliminary data.</text>
</comment>
<dbReference type="InterPro" id="IPR037171">
    <property type="entry name" value="NagB/RpiA_transferase-like"/>
</dbReference>
<evidence type="ECO:0000256" key="3">
    <source>
        <dbReference type="ARBA" id="ARBA00023125"/>
    </source>
</evidence>
<dbReference type="Pfam" id="PF00455">
    <property type="entry name" value="DeoRC"/>
    <property type="match status" value="1"/>
</dbReference>
<dbReference type="SUPFAM" id="SSF100950">
    <property type="entry name" value="NagB/RpiA/CoA transferase-like"/>
    <property type="match status" value="1"/>
</dbReference>
<keyword evidence="1" id="KW-0678">Repressor</keyword>
<dbReference type="SUPFAM" id="SSF46785">
    <property type="entry name" value="Winged helix' DNA-binding domain"/>
    <property type="match status" value="1"/>
</dbReference>
<dbReference type="OrthoDB" id="9814815at2"/>
<dbReference type="PRINTS" id="PR00037">
    <property type="entry name" value="HTHLACR"/>
</dbReference>
<sequence length="258" mass="27764">MLQEERFLRIRSLLATFSRLSVERIVQDLAVSRETVRRDLVELEGLGELRRVHGGAVAVKAEPEPPLAVRLVARQREKRAIAKAAVALLQPGQTIFMDAGSTMSICAEEIATLSGMTVITNSLSIALKLAGAGEGRLTGNQTILLGGQIDVKGQATFGDTTLEAIHRYRADIALLSPVGLHAKHGAMSFEHHEATVARAMAEQSQQLVLLADHAKIGQASRVTYARTADIDVIVTDAKARELPGLPGLRKACERVILA</sequence>
<keyword evidence="2" id="KW-0805">Transcription regulation</keyword>
<gene>
    <name evidence="6" type="ORF">EJP67_12280</name>
</gene>